<evidence type="ECO:0000313" key="1">
    <source>
        <dbReference type="EMBL" id="RUO16089.1"/>
    </source>
</evidence>
<gene>
    <name evidence="1" type="ORF">EJK54_0913</name>
</gene>
<comment type="caution">
    <text evidence="1">The sequence shown here is derived from an EMBL/GenBank/DDBJ whole genome shotgun (WGS) entry which is preliminary data.</text>
</comment>
<protein>
    <submittedName>
        <fullName evidence="1">Uncharacterized protein</fullName>
    </submittedName>
</protein>
<evidence type="ECO:0000313" key="2">
    <source>
        <dbReference type="Proteomes" id="UP000268436"/>
    </source>
</evidence>
<sequence length="50" mass="5851">MMGSLTFVIWSFVIDSFAVNDGWIYSNHHQLTAINHKNHKKTPNDLRDFC</sequence>
<keyword evidence="2" id="KW-1185">Reference proteome</keyword>
<dbReference type="Proteomes" id="UP000268436">
    <property type="component" value="Unassembled WGS sequence"/>
</dbReference>
<name>A0ABY0BJZ0_MORCA</name>
<proteinExistence type="predicted"/>
<accession>A0ABY0BJZ0</accession>
<reference evidence="1 2" key="1">
    <citation type="submission" date="2018-12" db="EMBL/GenBank/DDBJ databases">
        <title>Persistence of Moraxella catarrhalis in Chronic Obstructive Pulmonary Disease and Regulation of the Hag/MID Adhesin.</title>
        <authorList>
            <person name="Murphy T."/>
            <person name="Zhao X."/>
            <person name="Vyas G."/>
            <person name="Aluvathingal J."/>
            <person name="Nadendla S."/>
            <person name="Tallon L."/>
            <person name="Tettelin H."/>
        </authorList>
    </citation>
    <scope>NUCLEOTIDE SEQUENCE [LARGE SCALE GENOMIC DNA]</scope>
    <source>
        <strain evidence="1 2">173P27B1</strain>
    </source>
</reference>
<organism evidence="1 2">
    <name type="scientific">Moraxella catarrhalis</name>
    <name type="common">Branhamella catarrhalis</name>
    <dbReference type="NCBI Taxonomy" id="480"/>
    <lineage>
        <taxon>Bacteria</taxon>
        <taxon>Pseudomonadati</taxon>
        <taxon>Pseudomonadota</taxon>
        <taxon>Gammaproteobacteria</taxon>
        <taxon>Moraxellales</taxon>
        <taxon>Moraxellaceae</taxon>
        <taxon>Moraxella</taxon>
    </lineage>
</organism>
<dbReference type="EMBL" id="RYER01000018">
    <property type="protein sequence ID" value="RUO16089.1"/>
    <property type="molecule type" value="Genomic_DNA"/>
</dbReference>